<evidence type="ECO:0000256" key="5">
    <source>
        <dbReference type="ARBA" id="ARBA00020963"/>
    </source>
</evidence>
<dbReference type="NCBIfam" id="TIGR00636">
    <property type="entry name" value="PduO_Nterm"/>
    <property type="match status" value="1"/>
</dbReference>
<sequence length="200" mass="22107">MTRADRDQPVVLSKIYTRTGDDGTTALGDMSRARKTDPRLAAYADVEEANAAIGVALAMGSVDGSLDEDIARVLVRIQNELFDVGADLCTPVVENPEFPPLRVEPSYVEWLEERCDEFNERLKPLRSFILPGGTPVVAQLHVARTVTRRAERTVWSALEAHDDVNPLTAKYLNRLSDLMFILCRVAAGGDEILWKPGGTR</sequence>
<organism evidence="19 20">
    <name type="scientific">Streptosporangium subroseum</name>
    <dbReference type="NCBI Taxonomy" id="106412"/>
    <lineage>
        <taxon>Bacteria</taxon>
        <taxon>Bacillati</taxon>
        <taxon>Actinomycetota</taxon>
        <taxon>Actinomycetes</taxon>
        <taxon>Streptosporangiales</taxon>
        <taxon>Streptosporangiaceae</taxon>
        <taxon>Streptosporangium</taxon>
    </lineage>
</organism>
<evidence type="ECO:0000256" key="12">
    <source>
        <dbReference type="ARBA" id="ARBA00031529"/>
    </source>
</evidence>
<keyword evidence="6" id="KW-0963">Cytoplasm</keyword>
<dbReference type="PANTHER" id="PTHR12213">
    <property type="entry name" value="CORRINOID ADENOSYLTRANSFERASE"/>
    <property type="match status" value="1"/>
</dbReference>
<dbReference type="EC" id="2.5.1.17" evidence="4 17"/>
<evidence type="ECO:0000313" key="20">
    <source>
        <dbReference type="Proteomes" id="UP000198282"/>
    </source>
</evidence>
<name>A0A239MQQ0_9ACTN</name>
<evidence type="ECO:0000256" key="7">
    <source>
        <dbReference type="ARBA" id="ARBA00022573"/>
    </source>
</evidence>
<comment type="catalytic activity">
    <reaction evidence="15 17">
        <text>2 cob(II)yrinate a,c diamide + reduced [electron-transfer flavoprotein] + 2 ATP = 2 adenosylcob(III)yrinate a,c-diamide + 2 triphosphate + oxidized [electron-transfer flavoprotein] + 3 H(+)</text>
        <dbReference type="Rhea" id="RHEA:11528"/>
        <dbReference type="Rhea" id="RHEA-COMP:10685"/>
        <dbReference type="Rhea" id="RHEA-COMP:10686"/>
        <dbReference type="ChEBI" id="CHEBI:15378"/>
        <dbReference type="ChEBI" id="CHEBI:18036"/>
        <dbReference type="ChEBI" id="CHEBI:30616"/>
        <dbReference type="ChEBI" id="CHEBI:57692"/>
        <dbReference type="ChEBI" id="CHEBI:58307"/>
        <dbReference type="ChEBI" id="CHEBI:58503"/>
        <dbReference type="ChEBI" id="CHEBI:58537"/>
        <dbReference type="EC" id="2.5.1.17"/>
    </reaction>
</comment>
<dbReference type="GO" id="GO:0008817">
    <property type="term" value="F:corrinoid adenosyltransferase activity"/>
    <property type="evidence" value="ECO:0007669"/>
    <property type="project" value="UniProtKB-UniRule"/>
</dbReference>
<evidence type="ECO:0000256" key="9">
    <source>
        <dbReference type="ARBA" id="ARBA00022741"/>
    </source>
</evidence>
<dbReference type="InterPro" id="IPR036451">
    <property type="entry name" value="CblAdoTrfase-like_sf"/>
</dbReference>
<gene>
    <name evidence="19" type="ORF">SAMN05216276_104446</name>
</gene>
<comment type="pathway">
    <text evidence="2 17">Cofactor biosynthesis; adenosylcobalamin biosynthesis; adenosylcobalamin from cob(II)yrinate a,c-diamide: step 2/7.</text>
</comment>
<dbReference type="RefSeq" id="WP_089211214.1">
    <property type="nucleotide sequence ID" value="NZ_FZOD01000044.1"/>
</dbReference>
<dbReference type="OrthoDB" id="9778896at2"/>
<dbReference type="GO" id="GO:0006779">
    <property type="term" value="P:porphyrin-containing compound biosynthetic process"/>
    <property type="evidence" value="ECO:0007669"/>
    <property type="project" value="UniProtKB-KW"/>
</dbReference>
<dbReference type="GO" id="GO:0009236">
    <property type="term" value="P:cobalamin biosynthetic process"/>
    <property type="evidence" value="ECO:0007669"/>
    <property type="project" value="UniProtKB-UniRule"/>
</dbReference>
<keyword evidence="20" id="KW-1185">Reference proteome</keyword>
<evidence type="ECO:0000256" key="11">
    <source>
        <dbReference type="ARBA" id="ARBA00023244"/>
    </source>
</evidence>
<accession>A0A239MQQ0</accession>
<dbReference type="FunFam" id="1.20.1200.10:FF:000003">
    <property type="entry name" value="ATP:cob(I)alamin adenosyltransferase"/>
    <property type="match status" value="1"/>
</dbReference>
<dbReference type="InterPro" id="IPR029499">
    <property type="entry name" value="PduO-typ"/>
</dbReference>
<keyword evidence="10 17" id="KW-0067">ATP-binding</keyword>
<evidence type="ECO:0000256" key="17">
    <source>
        <dbReference type="RuleBase" id="RU366026"/>
    </source>
</evidence>
<evidence type="ECO:0000256" key="2">
    <source>
        <dbReference type="ARBA" id="ARBA00005121"/>
    </source>
</evidence>
<comment type="catalytic activity">
    <reaction evidence="16 17">
        <text>2 cob(II)alamin + reduced [electron-transfer flavoprotein] + 2 ATP = 2 adenosylcob(III)alamin + 2 triphosphate + oxidized [electron-transfer flavoprotein] + 3 H(+)</text>
        <dbReference type="Rhea" id="RHEA:28671"/>
        <dbReference type="Rhea" id="RHEA-COMP:10685"/>
        <dbReference type="Rhea" id="RHEA-COMP:10686"/>
        <dbReference type="ChEBI" id="CHEBI:15378"/>
        <dbReference type="ChEBI" id="CHEBI:16304"/>
        <dbReference type="ChEBI" id="CHEBI:18036"/>
        <dbReference type="ChEBI" id="CHEBI:18408"/>
        <dbReference type="ChEBI" id="CHEBI:30616"/>
        <dbReference type="ChEBI" id="CHEBI:57692"/>
        <dbReference type="ChEBI" id="CHEBI:58307"/>
        <dbReference type="EC" id="2.5.1.17"/>
    </reaction>
</comment>
<dbReference type="SUPFAM" id="SSF89028">
    <property type="entry name" value="Cobalamin adenosyltransferase-like"/>
    <property type="match status" value="1"/>
</dbReference>
<dbReference type="AlphaFoldDB" id="A0A239MQQ0"/>
<keyword evidence="11" id="KW-0627">Porphyrin biosynthesis</keyword>
<evidence type="ECO:0000256" key="4">
    <source>
        <dbReference type="ARBA" id="ARBA00012454"/>
    </source>
</evidence>
<evidence type="ECO:0000256" key="10">
    <source>
        <dbReference type="ARBA" id="ARBA00022840"/>
    </source>
</evidence>
<evidence type="ECO:0000256" key="16">
    <source>
        <dbReference type="ARBA" id="ARBA00048692"/>
    </source>
</evidence>
<evidence type="ECO:0000259" key="18">
    <source>
        <dbReference type="Pfam" id="PF01923"/>
    </source>
</evidence>
<keyword evidence="9 17" id="KW-0547">Nucleotide-binding</keyword>
<dbReference type="Proteomes" id="UP000198282">
    <property type="component" value="Unassembled WGS sequence"/>
</dbReference>
<reference evidence="19 20" key="1">
    <citation type="submission" date="2017-06" db="EMBL/GenBank/DDBJ databases">
        <authorList>
            <person name="Kim H.J."/>
            <person name="Triplett B.A."/>
        </authorList>
    </citation>
    <scope>NUCLEOTIDE SEQUENCE [LARGE SCALE GENOMIC DNA]</scope>
    <source>
        <strain evidence="19 20">CGMCC 4.2132</strain>
    </source>
</reference>
<feature type="domain" description="Cobalamin adenosyltransferase-like" evidence="18">
    <location>
        <begin position="15"/>
        <end position="186"/>
    </location>
</feature>
<evidence type="ECO:0000256" key="14">
    <source>
        <dbReference type="ARBA" id="ARBA00033354"/>
    </source>
</evidence>
<keyword evidence="8 17" id="KW-0808">Transferase</keyword>
<protein>
    <recommendedName>
        <fullName evidence="5 17">Corrinoid adenosyltransferase</fullName>
        <ecNumber evidence="4 17">2.5.1.17</ecNumber>
    </recommendedName>
    <alternativeName>
        <fullName evidence="12 17">Cob(II)alamin adenosyltransferase</fullName>
    </alternativeName>
    <alternativeName>
        <fullName evidence="14 17">Cob(II)yrinic acid a,c-diamide adenosyltransferase</fullName>
    </alternativeName>
    <alternativeName>
        <fullName evidence="13 17">Cobinamide/cobalamin adenosyltransferase</fullName>
    </alternativeName>
</protein>
<comment type="subcellular location">
    <subcellularLocation>
        <location evidence="1">Cytoplasm</location>
    </subcellularLocation>
</comment>
<evidence type="ECO:0000256" key="13">
    <source>
        <dbReference type="ARBA" id="ARBA00033334"/>
    </source>
</evidence>
<proteinExistence type="inferred from homology"/>
<evidence type="ECO:0000256" key="8">
    <source>
        <dbReference type="ARBA" id="ARBA00022679"/>
    </source>
</evidence>
<dbReference type="InterPro" id="IPR016030">
    <property type="entry name" value="CblAdoTrfase-like"/>
</dbReference>
<evidence type="ECO:0000256" key="1">
    <source>
        <dbReference type="ARBA" id="ARBA00004496"/>
    </source>
</evidence>
<dbReference type="Gene3D" id="1.20.1200.10">
    <property type="entry name" value="Cobalamin adenosyltransferase-like"/>
    <property type="match status" value="1"/>
</dbReference>
<evidence type="ECO:0000256" key="15">
    <source>
        <dbReference type="ARBA" id="ARBA00048555"/>
    </source>
</evidence>
<dbReference type="GO" id="GO:0005524">
    <property type="term" value="F:ATP binding"/>
    <property type="evidence" value="ECO:0007669"/>
    <property type="project" value="UniProtKB-UniRule"/>
</dbReference>
<evidence type="ECO:0000313" key="19">
    <source>
        <dbReference type="EMBL" id="SNT44995.1"/>
    </source>
</evidence>
<dbReference type="UniPathway" id="UPA00148">
    <property type="reaction ID" value="UER00233"/>
</dbReference>
<evidence type="ECO:0000256" key="6">
    <source>
        <dbReference type="ARBA" id="ARBA00022490"/>
    </source>
</evidence>
<dbReference type="EMBL" id="FZOD01000044">
    <property type="protein sequence ID" value="SNT44995.1"/>
    <property type="molecule type" value="Genomic_DNA"/>
</dbReference>
<dbReference type="Pfam" id="PF01923">
    <property type="entry name" value="Cob_adeno_trans"/>
    <property type="match status" value="1"/>
</dbReference>
<dbReference type="PANTHER" id="PTHR12213:SF0">
    <property type="entry name" value="CORRINOID ADENOSYLTRANSFERASE MMAB"/>
    <property type="match status" value="1"/>
</dbReference>
<comment type="similarity">
    <text evidence="3 17">Belongs to the Cob(I)alamin adenosyltransferase family.</text>
</comment>
<dbReference type="GO" id="GO:0005737">
    <property type="term" value="C:cytoplasm"/>
    <property type="evidence" value="ECO:0007669"/>
    <property type="project" value="UniProtKB-SubCell"/>
</dbReference>
<evidence type="ECO:0000256" key="3">
    <source>
        <dbReference type="ARBA" id="ARBA00007487"/>
    </source>
</evidence>
<keyword evidence="7 17" id="KW-0169">Cobalamin biosynthesis</keyword>